<feature type="region of interest" description="Disordered" evidence="6">
    <location>
        <begin position="401"/>
        <end position="430"/>
    </location>
</feature>
<evidence type="ECO:0000256" key="1">
    <source>
        <dbReference type="ARBA" id="ARBA00004173"/>
    </source>
</evidence>
<protein>
    <recommendedName>
        <fullName evidence="4">Oxidation resistance protein 1</fullName>
    </recommendedName>
</protein>
<evidence type="ECO:0000313" key="9">
    <source>
        <dbReference type="Proteomes" id="UP000728185"/>
    </source>
</evidence>
<feature type="compositionally biased region" description="Polar residues" evidence="6">
    <location>
        <begin position="414"/>
        <end position="425"/>
    </location>
</feature>
<accession>A0A8E0RRE5</accession>
<comment type="similarity">
    <text evidence="2">Belongs to the OXR1 family.</text>
</comment>
<keyword evidence="5" id="KW-0175">Coiled coil</keyword>
<comment type="subcellular location">
    <subcellularLocation>
        <location evidence="1">Mitochondrion</location>
    </subcellularLocation>
</comment>
<dbReference type="Proteomes" id="UP000728185">
    <property type="component" value="Unassembled WGS sequence"/>
</dbReference>
<evidence type="ECO:0000256" key="3">
    <source>
        <dbReference type="ARBA" id="ARBA00023128"/>
    </source>
</evidence>
<feature type="coiled-coil region" evidence="5">
    <location>
        <begin position="461"/>
        <end position="488"/>
    </location>
</feature>
<dbReference type="PROSITE" id="PS51886">
    <property type="entry name" value="TLDC"/>
    <property type="match status" value="1"/>
</dbReference>
<evidence type="ECO:0000256" key="5">
    <source>
        <dbReference type="SAM" id="Coils"/>
    </source>
</evidence>
<feature type="compositionally biased region" description="Basic and acidic residues" evidence="6">
    <location>
        <begin position="666"/>
        <end position="681"/>
    </location>
</feature>
<feature type="domain" description="TLDc" evidence="7">
    <location>
        <begin position="513"/>
        <end position="817"/>
    </location>
</feature>
<dbReference type="AlphaFoldDB" id="A0A8E0RRE5"/>
<sequence length="817" mass="92696">MCVVLSPSQTFLHRTFFLPFRFFFDLTFIFTIKFPSSYPCICHLSDRQSAVPGLLLITTDSLMFTPSDSSTAAMDHMHLLLPFTQLRSIAAYADHSVMYFTRRDLQTKSKTFQHQTIPKIKPIGDASVSSGNTEAEFFTRDNKDIYATTGTDVSVTSEENSFPRIAIIETDGLATCPNDRLRNSTHSVSFTDQLTPGNKLAQKSKSTDFTSSSQSFVFANNPAGSLNNLATSNSEVYLCILAQPTDPTSKRHPHWFTLQSMEYWFRIPEEKSELLFDFLLVCDFREDKSTDLSCTLPLSTDDSVDNEAVSMRTYPTTETIGTIMHIRGSKTTPDNLFQCSTSAVVVDKPTVFVVVPNTFDWVLPRIGTIDECSKLMLKRNQRRKRRTHSVRERVRIRREPVASEAKTRPASYTFPDSESVGTSGSDRTHDVFSEPSLQEEKAALQILKQESVRWEWIRAPLRALWNQVESLLVNAAELEEERENLRRREYILNCLQSATPETLPLPRSTEHSAILDSCKVRDLMLNLPPDAEGLDWHMTYSTAIHGFSLRTLYYRCAMRNEPEESKTKTLRSTTPVLSSTRVSSFASHEPCLMVIRTVKNEIFGAMLNIHPYANSGRFYGNGSCYVFRWVSPVRNSKKHSTRRRSSCPPPSTTTASQLEVCAIERHTGTHSKQDLTTERDTMQTCSPPCSREPRDSPCSDSSLSDLDSSVLIEKGEEVTEEFARLFFLEDDEENEVGNEEEQKKMKFQKYTWSGKNDFFVRGEMDSISVGCSQGHCALQLDDVLLHGRTDACDTFDNEPLCESRDFVVSNLEIWSFR</sequence>
<dbReference type="OrthoDB" id="26679at2759"/>
<dbReference type="EMBL" id="LUCM01006437">
    <property type="protein sequence ID" value="KAA0191272.1"/>
    <property type="molecule type" value="Genomic_DNA"/>
</dbReference>
<dbReference type="Pfam" id="PF07534">
    <property type="entry name" value="TLD"/>
    <property type="match status" value="1"/>
</dbReference>
<dbReference type="GO" id="GO:0006979">
    <property type="term" value="P:response to oxidative stress"/>
    <property type="evidence" value="ECO:0007669"/>
    <property type="project" value="TreeGrafter"/>
</dbReference>
<dbReference type="GO" id="GO:0005634">
    <property type="term" value="C:nucleus"/>
    <property type="evidence" value="ECO:0007669"/>
    <property type="project" value="TreeGrafter"/>
</dbReference>
<evidence type="ECO:0000259" key="7">
    <source>
        <dbReference type="PROSITE" id="PS51886"/>
    </source>
</evidence>
<proteinExistence type="inferred from homology"/>
<reference evidence="8" key="1">
    <citation type="submission" date="2019-05" db="EMBL/GenBank/DDBJ databases">
        <title>Annotation for the trematode Fasciolopsis buski.</title>
        <authorList>
            <person name="Choi Y.-J."/>
        </authorList>
    </citation>
    <scope>NUCLEOTIDE SEQUENCE</scope>
    <source>
        <strain evidence="8">HT</strain>
        <tissue evidence="8">Whole worm</tissue>
    </source>
</reference>
<dbReference type="InterPro" id="IPR006571">
    <property type="entry name" value="TLDc_dom"/>
</dbReference>
<evidence type="ECO:0000313" key="8">
    <source>
        <dbReference type="EMBL" id="KAA0191272.1"/>
    </source>
</evidence>
<keyword evidence="9" id="KW-1185">Reference proteome</keyword>
<evidence type="ECO:0000256" key="4">
    <source>
        <dbReference type="ARBA" id="ARBA00040604"/>
    </source>
</evidence>
<keyword evidence="3" id="KW-0496">Mitochondrion</keyword>
<gene>
    <name evidence="8" type="ORF">FBUS_01217</name>
</gene>
<evidence type="ECO:0000256" key="2">
    <source>
        <dbReference type="ARBA" id="ARBA00009540"/>
    </source>
</evidence>
<dbReference type="GO" id="GO:0005739">
    <property type="term" value="C:mitochondrion"/>
    <property type="evidence" value="ECO:0007669"/>
    <property type="project" value="UniProtKB-SubCell"/>
</dbReference>
<evidence type="ECO:0000256" key="6">
    <source>
        <dbReference type="SAM" id="MobiDB-lite"/>
    </source>
</evidence>
<dbReference type="SMART" id="SM00584">
    <property type="entry name" value="TLDc"/>
    <property type="match status" value="1"/>
</dbReference>
<feature type="region of interest" description="Disordered" evidence="6">
    <location>
        <begin position="666"/>
        <end position="703"/>
    </location>
</feature>
<name>A0A8E0RRE5_9TREM</name>
<organism evidence="8 9">
    <name type="scientific">Fasciolopsis buskii</name>
    <dbReference type="NCBI Taxonomy" id="27845"/>
    <lineage>
        <taxon>Eukaryota</taxon>
        <taxon>Metazoa</taxon>
        <taxon>Spiralia</taxon>
        <taxon>Lophotrochozoa</taxon>
        <taxon>Platyhelminthes</taxon>
        <taxon>Trematoda</taxon>
        <taxon>Digenea</taxon>
        <taxon>Plagiorchiida</taxon>
        <taxon>Echinostomata</taxon>
        <taxon>Echinostomatoidea</taxon>
        <taxon>Fasciolidae</taxon>
        <taxon>Fasciolopsis</taxon>
    </lineage>
</organism>
<dbReference type="PANTHER" id="PTHR23354">
    <property type="entry name" value="NUCLEOLAR PROTEIN 7/ESTROGEN RECEPTOR COACTIVATOR-RELATED"/>
    <property type="match status" value="1"/>
</dbReference>
<dbReference type="PANTHER" id="PTHR23354:SF62">
    <property type="entry name" value="MUSTARD, ISOFORM V"/>
    <property type="match status" value="1"/>
</dbReference>
<comment type="caution">
    <text evidence="8">The sequence shown here is derived from an EMBL/GenBank/DDBJ whole genome shotgun (WGS) entry which is preliminary data.</text>
</comment>